<dbReference type="GO" id="GO:0016787">
    <property type="term" value="F:hydrolase activity"/>
    <property type="evidence" value="ECO:0007669"/>
    <property type="project" value="UniProtKB-KW"/>
</dbReference>
<dbReference type="GO" id="GO:0003676">
    <property type="term" value="F:nucleic acid binding"/>
    <property type="evidence" value="ECO:0007669"/>
    <property type="project" value="InterPro"/>
</dbReference>
<reference evidence="2" key="1">
    <citation type="submission" date="2018-03" db="EMBL/GenBank/DDBJ databases">
        <authorList>
            <person name="Rodrigo-Torres L."/>
            <person name="Arahal R. D."/>
            <person name="Lucena T."/>
        </authorList>
    </citation>
    <scope>NUCLEOTIDE SEQUENCE [LARGE SCALE GENOMIC DNA]</scope>
    <source>
        <strain evidence="2">CECT 7615</strain>
    </source>
</reference>
<dbReference type="InterPro" id="IPR012337">
    <property type="entry name" value="RNaseH-like_sf"/>
</dbReference>
<keyword evidence="1" id="KW-0378">Hydrolase</keyword>
<dbReference type="InterPro" id="IPR036397">
    <property type="entry name" value="RNaseH_sf"/>
</dbReference>
<evidence type="ECO:0000313" key="2">
    <source>
        <dbReference type="Proteomes" id="UP000244898"/>
    </source>
</evidence>
<dbReference type="Proteomes" id="UP000244898">
    <property type="component" value="Unassembled WGS sequence"/>
</dbReference>
<gene>
    <name evidence="1" type="primary">exoX</name>
    <name evidence="1" type="ORF">TRM7615_05029</name>
</gene>
<keyword evidence="2" id="KW-1185">Reference proteome</keyword>
<dbReference type="RefSeq" id="WP_108792691.1">
    <property type="nucleotide sequence ID" value="NZ_ONZG01000027.1"/>
</dbReference>
<dbReference type="EC" id="3.1.11.-" evidence="1"/>
<dbReference type="Gene3D" id="3.30.420.10">
    <property type="entry name" value="Ribonuclease H-like superfamily/Ribonuclease H"/>
    <property type="match status" value="1"/>
</dbReference>
<evidence type="ECO:0000313" key="1">
    <source>
        <dbReference type="EMBL" id="SPJ31486.1"/>
    </source>
</evidence>
<organism evidence="1 2">
    <name type="scientific">Falsiruegeria mediterranea M17</name>
    <dbReference type="NCBI Taxonomy" id="1200281"/>
    <lineage>
        <taxon>Bacteria</taxon>
        <taxon>Pseudomonadati</taxon>
        <taxon>Pseudomonadota</taxon>
        <taxon>Alphaproteobacteria</taxon>
        <taxon>Rhodobacterales</taxon>
        <taxon>Roseobacteraceae</taxon>
        <taxon>Falsiruegeria</taxon>
    </lineage>
</organism>
<name>A0A2R8CGG4_9RHOB</name>
<protein>
    <submittedName>
        <fullName evidence="1">Exodeoxyribonuclease 10</fullName>
        <ecNumber evidence="1">3.1.11.-</ecNumber>
    </submittedName>
</protein>
<dbReference type="EMBL" id="ONZG01000027">
    <property type="protein sequence ID" value="SPJ31486.1"/>
    <property type="molecule type" value="Genomic_DNA"/>
</dbReference>
<dbReference type="AlphaFoldDB" id="A0A2R8CGG4"/>
<dbReference type="OrthoDB" id="7822240at2"/>
<accession>A0A2R8CGG4</accession>
<proteinExistence type="predicted"/>
<sequence>MVEEDHITAYAAHNAAFEAQCFTPALPPICTDKAALRIWPEAPGHANFALAYWLEDTGCLRLDRTHIGTAHRAGPDAYATAHILQALMAAGATIEQMIEWSQEPALMPTIRFGKHAGARWTDIPDGYLQWLLRTGDIDVDTQWNAQREIDRRNATAFQRSG</sequence>
<dbReference type="SUPFAM" id="SSF53098">
    <property type="entry name" value="Ribonuclease H-like"/>
    <property type="match status" value="1"/>
</dbReference>